<feature type="transmembrane region" description="Helical" evidence="6">
    <location>
        <begin position="124"/>
        <end position="148"/>
    </location>
</feature>
<proteinExistence type="predicted"/>
<feature type="region of interest" description="Disordered" evidence="5">
    <location>
        <begin position="221"/>
        <end position="271"/>
    </location>
</feature>
<evidence type="ECO:0000256" key="5">
    <source>
        <dbReference type="SAM" id="MobiDB-lite"/>
    </source>
</evidence>
<keyword evidence="2 6" id="KW-0812">Transmembrane</keyword>
<dbReference type="EMBL" id="QWIQ01000915">
    <property type="protein sequence ID" value="RMY73570.1"/>
    <property type="molecule type" value="Genomic_DNA"/>
</dbReference>
<evidence type="ECO:0000256" key="6">
    <source>
        <dbReference type="SAM" id="Phobius"/>
    </source>
</evidence>
<dbReference type="PANTHER" id="PTHR37451:SF3">
    <property type="entry name" value="MARVEL DOMAIN-CONTAINING PROTEIN"/>
    <property type="match status" value="1"/>
</dbReference>
<keyword evidence="3 6" id="KW-1133">Transmembrane helix</keyword>
<dbReference type="InterPro" id="IPR008253">
    <property type="entry name" value="Marvel"/>
</dbReference>
<dbReference type="AlphaFoldDB" id="A0A3M7EAX8"/>
<evidence type="ECO:0000256" key="3">
    <source>
        <dbReference type="ARBA" id="ARBA00022989"/>
    </source>
</evidence>
<gene>
    <name evidence="8" type="ORF">D0862_14267</name>
</gene>
<feature type="transmembrane region" description="Helical" evidence="6">
    <location>
        <begin position="94"/>
        <end position="112"/>
    </location>
</feature>
<dbReference type="Pfam" id="PF01284">
    <property type="entry name" value="MARVEL"/>
    <property type="match status" value="1"/>
</dbReference>
<evidence type="ECO:0000259" key="7">
    <source>
        <dbReference type="Pfam" id="PF01284"/>
    </source>
</evidence>
<evidence type="ECO:0000256" key="4">
    <source>
        <dbReference type="ARBA" id="ARBA00023136"/>
    </source>
</evidence>
<accession>A0A3M7EAX8</accession>
<evidence type="ECO:0000256" key="2">
    <source>
        <dbReference type="ARBA" id="ARBA00022692"/>
    </source>
</evidence>
<evidence type="ECO:0000313" key="8">
    <source>
        <dbReference type="EMBL" id="RMY73570.1"/>
    </source>
</evidence>
<feature type="transmembrane region" description="Helical" evidence="6">
    <location>
        <begin position="192"/>
        <end position="214"/>
    </location>
</feature>
<evidence type="ECO:0000313" key="9">
    <source>
        <dbReference type="Proteomes" id="UP000281468"/>
    </source>
</evidence>
<name>A0A3M7EAX8_HORWE</name>
<feature type="transmembrane region" description="Helical" evidence="6">
    <location>
        <begin position="61"/>
        <end position="82"/>
    </location>
</feature>
<organism evidence="8 9">
    <name type="scientific">Hortaea werneckii</name>
    <name type="common">Black yeast</name>
    <name type="synonym">Cladosporium werneckii</name>
    <dbReference type="NCBI Taxonomy" id="91943"/>
    <lineage>
        <taxon>Eukaryota</taxon>
        <taxon>Fungi</taxon>
        <taxon>Dikarya</taxon>
        <taxon>Ascomycota</taxon>
        <taxon>Pezizomycotina</taxon>
        <taxon>Dothideomycetes</taxon>
        <taxon>Dothideomycetidae</taxon>
        <taxon>Mycosphaerellales</taxon>
        <taxon>Teratosphaeriaceae</taxon>
        <taxon>Hortaea</taxon>
    </lineage>
</organism>
<comment type="caution">
    <text evidence="8">The sequence shown here is derived from an EMBL/GenBank/DDBJ whole genome shotgun (WGS) entry which is preliminary data.</text>
</comment>
<dbReference type="PANTHER" id="PTHR37451">
    <property type="entry name" value="MARVEL DOMAIN"/>
    <property type="match status" value="1"/>
</dbReference>
<feature type="region of interest" description="Disordered" evidence="5">
    <location>
        <begin position="285"/>
        <end position="378"/>
    </location>
</feature>
<keyword evidence="4 6" id="KW-0472">Membrane</keyword>
<feature type="domain" description="MARVEL" evidence="7">
    <location>
        <begin position="68"/>
        <end position="208"/>
    </location>
</feature>
<sequence>MQLILGVLTWPQRGCELSQPCRHSKFESGNSFPNTTTIDAIQPKLADKMRIPQNYIQKVKAGIHGLQAFCIFIAGCLSLAVFTKEGGIDGSTGYMFALCFVSIIPLIYLIMVPMWSRAWRFANVYAYASLDVLCSILWLAAFSAVATWNKKGIEKGKNDEKDDSDSDSDSSGSCANFAYGSASRCKVSKASVGFGVFICILFIITSILSIHAVIKYRRTGELPNGKQHGKAEQLAQEDYNKDPWSTDLHEPEEEEEERQHSNPFGDHANASNDTLQAYGQVSQQDEYDAPPSHGMLNAQDTSYRPPARTPSPAVSGAPNTDPHPGRQMSYGGPIQMPQPPQIYEESLAPSALSPTGAFDQNADGRLSFPQGNYHADFR</sequence>
<dbReference type="GO" id="GO:0016020">
    <property type="term" value="C:membrane"/>
    <property type="evidence" value="ECO:0007669"/>
    <property type="project" value="UniProtKB-SubCell"/>
</dbReference>
<evidence type="ECO:0000256" key="1">
    <source>
        <dbReference type="ARBA" id="ARBA00004141"/>
    </source>
</evidence>
<dbReference type="Proteomes" id="UP000281468">
    <property type="component" value="Unassembled WGS sequence"/>
</dbReference>
<reference evidence="8 9" key="1">
    <citation type="journal article" date="2018" name="BMC Genomics">
        <title>Genomic evidence for intraspecific hybridization in a clonal and extremely halotolerant yeast.</title>
        <authorList>
            <person name="Gostincar C."/>
            <person name="Stajich J.E."/>
            <person name="Zupancic J."/>
            <person name="Zalar P."/>
            <person name="Gunde-Cimerman N."/>
        </authorList>
    </citation>
    <scope>NUCLEOTIDE SEQUENCE [LARGE SCALE GENOMIC DNA]</scope>
    <source>
        <strain evidence="8 9">EXF-171</strain>
    </source>
</reference>
<comment type="subcellular location">
    <subcellularLocation>
        <location evidence="1">Membrane</location>
        <topology evidence="1">Multi-pass membrane protein</topology>
    </subcellularLocation>
</comment>
<protein>
    <recommendedName>
        <fullName evidence="7">MARVEL domain-containing protein</fullName>
    </recommendedName>
</protein>